<name>A0ABN0MZW5_9CHLA</name>
<evidence type="ECO:0000313" key="2">
    <source>
        <dbReference type="EMBL" id="EQM62822.1"/>
    </source>
</evidence>
<proteinExistence type="predicted"/>
<reference evidence="2 3" key="1">
    <citation type="submission" date="2013-07" db="EMBL/GenBank/DDBJ databases">
        <title>Isolation of a new Chlamydia species from the feral Sacred Ibis (Threskiornis aethiopicus): Chlamydia ibidis.</title>
        <authorList>
            <person name="Vorimore F."/>
            <person name="Hsia R.-C."/>
            <person name="Huot-Creasy H."/>
            <person name="Bastian S."/>
            <person name="Deruyter L."/>
            <person name="Passet A."/>
            <person name="Sachse K."/>
            <person name="Bavoil P."/>
            <person name="Myers G."/>
            <person name="Laroucau K."/>
        </authorList>
    </citation>
    <scope>NUCLEOTIDE SEQUENCE [LARGE SCALE GENOMIC DNA]</scope>
    <source>
        <strain evidence="2 3">10-1398/6</strain>
    </source>
</reference>
<organism evidence="2 3">
    <name type="scientific">Chlamydia ibidis 10-1398/6</name>
    <dbReference type="NCBI Taxonomy" id="1046581"/>
    <lineage>
        <taxon>Bacteria</taxon>
        <taxon>Pseudomonadati</taxon>
        <taxon>Chlamydiota</taxon>
        <taxon>Chlamydiia</taxon>
        <taxon>Chlamydiales</taxon>
        <taxon>Chlamydiaceae</taxon>
        <taxon>Chlamydia/Chlamydophila group</taxon>
        <taxon>Chlamydia</taxon>
    </lineage>
</organism>
<sequence>MFGAFPCYPGFQDRIQYIGTHFYCSMCDSVVSPHEVAITLVNDLGKREGILHVLRCKEHPVQGCEDFGAITTLWALHPKNDEATRIHESMGALASRVHNLDVCALLSFVSSIIFLFAGIIFSIIVAAPAATAFCQWLLPLVIFGVSLALCVLGSAFAHFSKCRVREWLSLSKNYLRHCDLVQIQEDTEKFTMLTMFPPTCRRHDPLSSALPIPNSLSAFDQL</sequence>
<dbReference type="Proteomes" id="UP000016064">
    <property type="component" value="Unassembled WGS sequence"/>
</dbReference>
<evidence type="ECO:0000256" key="1">
    <source>
        <dbReference type="SAM" id="Phobius"/>
    </source>
</evidence>
<feature type="transmembrane region" description="Helical" evidence="1">
    <location>
        <begin position="136"/>
        <end position="159"/>
    </location>
</feature>
<gene>
    <name evidence="2" type="ORF">H359_0346</name>
</gene>
<accession>A0ABN0MZW5</accession>
<evidence type="ECO:0000313" key="3">
    <source>
        <dbReference type="Proteomes" id="UP000016064"/>
    </source>
</evidence>
<evidence type="ECO:0008006" key="4">
    <source>
        <dbReference type="Google" id="ProtNLM"/>
    </source>
</evidence>
<dbReference type="EMBL" id="APJW01000001">
    <property type="protein sequence ID" value="EQM62822.1"/>
    <property type="molecule type" value="Genomic_DNA"/>
</dbReference>
<keyword evidence="3" id="KW-1185">Reference proteome</keyword>
<comment type="caution">
    <text evidence="2">The sequence shown here is derived from an EMBL/GenBank/DDBJ whole genome shotgun (WGS) entry which is preliminary data.</text>
</comment>
<feature type="transmembrane region" description="Helical" evidence="1">
    <location>
        <begin position="102"/>
        <end position="130"/>
    </location>
</feature>
<keyword evidence="1" id="KW-0812">Transmembrane</keyword>
<protein>
    <recommendedName>
        <fullName evidence="4">Inner membrane protein</fullName>
    </recommendedName>
</protein>
<keyword evidence="1" id="KW-1133">Transmembrane helix</keyword>
<keyword evidence="1" id="KW-0472">Membrane</keyword>